<dbReference type="AlphaFoldDB" id="A0AAV9W581"/>
<proteinExistence type="predicted"/>
<protein>
    <submittedName>
        <fullName evidence="1">Uncharacterized protein</fullName>
    </submittedName>
</protein>
<sequence>MSRLFNRLVISCCFSSRGGGSALCQWSFLKGKVGGCGLVDGSGGRELSFVQQDPRNGEFSNGGQKQEWRVNWRLEKQARYWRGQDEKASMGKEKCSGNVCGCGYMSGEEGVVCVD</sequence>
<organism evidence="1 2">
    <name type="scientific">Arthrobotrys musiformis</name>
    <dbReference type="NCBI Taxonomy" id="47236"/>
    <lineage>
        <taxon>Eukaryota</taxon>
        <taxon>Fungi</taxon>
        <taxon>Dikarya</taxon>
        <taxon>Ascomycota</taxon>
        <taxon>Pezizomycotina</taxon>
        <taxon>Orbiliomycetes</taxon>
        <taxon>Orbiliales</taxon>
        <taxon>Orbiliaceae</taxon>
        <taxon>Arthrobotrys</taxon>
    </lineage>
</organism>
<accession>A0AAV9W581</accession>
<reference evidence="1 2" key="1">
    <citation type="submission" date="2023-08" db="EMBL/GenBank/DDBJ databases">
        <authorList>
            <person name="Palmer J.M."/>
        </authorList>
    </citation>
    <scope>NUCLEOTIDE SEQUENCE [LARGE SCALE GENOMIC DNA]</scope>
    <source>
        <strain evidence="1 2">TWF481</strain>
    </source>
</reference>
<evidence type="ECO:0000313" key="2">
    <source>
        <dbReference type="Proteomes" id="UP001370758"/>
    </source>
</evidence>
<keyword evidence="2" id="KW-1185">Reference proteome</keyword>
<gene>
    <name evidence="1" type="ORF">TWF481_009924</name>
</gene>
<dbReference type="EMBL" id="JAVHJL010000007">
    <property type="protein sequence ID" value="KAK6499557.1"/>
    <property type="molecule type" value="Genomic_DNA"/>
</dbReference>
<comment type="caution">
    <text evidence="1">The sequence shown here is derived from an EMBL/GenBank/DDBJ whole genome shotgun (WGS) entry which is preliminary data.</text>
</comment>
<name>A0AAV9W581_9PEZI</name>
<dbReference type="Proteomes" id="UP001370758">
    <property type="component" value="Unassembled WGS sequence"/>
</dbReference>
<evidence type="ECO:0000313" key="1">
    <source>
        <dbReference type="EMBL" id="KAK6499557.1"/>
    </source>
</evidence>